<name>A0ABZ0IKY7_9BACT</name>
<dbReference type="EMBL" id="CP136051">
    <property type="protein sequence ID" value="WOK04431.1"/>
    <property type="molecule type" value="Genomic_DNA"/>
</dbReference>
<proteinExistence type="predicted"/>
<protein>
    <submittedName>
        <fullName evidence="1">Uncharacterized protein</fullName>
    </submittedName>
</protein>
<evidence type="ECO:0000313" key="1">
    <source>
        <dbReference type="EMBL" id="WOK04431.1"/>
    </source>
</evidence>
<evidence type="ECO:0000313" key="2">
    <source>
        <dbReference type="Proteomes" id="UP001302349"/>
    </source>
</evidence>
<reference evidence="1 2" key="1">
    <citation type="journal article" date="2023" name="Microbiol. Resour. Announc.">
        <title>Complete Genome Sequence of Imperialibacter roseus strain P4T.</title>
        <authorList>
            <person name="Tizabi D.R."/>
            <person name="Bachvaroff T."/>
            <person name="Hill R.T."/>
        </authorList>
    </citation>
    <scope>NUCLEOTIDE SEQUENCE [LARGE SCALE GENOMIC DNA]</scope>
    <source>
        <strain evidence="1 2">P4T</strain>
    </source>
</reference>
<organism evidence="1 2">
    <name type="scientific">Imperialibacter roseus</name>
    <dbReference type="NCBI Taxonomy" id="1324217"/>
    <lineage>
        <taxon>Bacteria</taxon>
        <taxon>Pseudomonadati</taxon>
        <taxon>Bacteroidota</taxon>
        <taxon>Cytophagia</taxon>
        <taxon>Cytophagales</taxon>
        <taxon>Flammeovirgaceae</taxon>
        <taxon>Imperialibacter</taxon>
    </lineage>
</organism>
<accession>A0ABZ0IKY7</accession>
<keyword evidence="2" id="KW-1185">Reference proteome</keyword>
<sequence>MIRRLNQPTTYRWTFAIVALWPLLFGGNLQAQKKITIDTRFNTGSSNREEIKVFDNAEESEKALEWIITQAALTPNFTSKAADVGRAEAVLAGSDRYIFYNQSWLRNIHSTNKTDWSKVMAIAHEMGHHLNGHTLLGTGSYHAIELEADKFSGAVLYKMGASSQEAEEAMEAFARNYISEKYPPKADRLEAVSQGWLEARTKENSTPEKSESTGTPELTIQSAIVSVFEPNREGSHVGNIGKGSTINFAFQADGLYGGDLLIWVEQKKNGKYEKLRDQNHIFGDDAGDVFFVKEYIEPVYAGTTYEVSYSLPFKELHLSNGTHELRINAKYCKGFKCIDFPYGYFTLVVKNEKWGKWYKELIVEQEEVAARQ</sequence>
<dbReference type="RefSeq" id="WP_317487241.1">
    <property type="nucleotide sequence ID" value="NZ_CP136051.1"/>
</dbReference>
<gene>
    <name evidence="1" type="ORF">RT717_15225</name>
</gene>
<dbReference type="Proteomes" id="UP001302349">
    <property type="component" value="Chromosome"/>
</dbReference>